<dbReference type="Gene3D" id="3.40.50.1000">
    <property type="entry name" value="HAD superfamily/HAD-like"/>
    <property type="match status" value="1"/>
</dbReference>
<comment type="caution">
    <text evidence="1">The sequence shown here is derived from an EMBL/GenBank/DDBJ whole genome shotgun (WGS) entry which is preliminary data.</text>
</comment>
<dbReference type="Pfam" id="PF00702">
    <property type="entry name" value="Hydrolase"/>
    <property type="match status" value="1"/>
</dbReference>
<protein>
    <submittedName>
        <fullName evidence="1">HAD family hydrolase</fullName>
    </submittedName>
</protein>
<name>A0ABW2KGQ8_9ACTN</name>
<evidence type="ECO:0000313" key="2">
    <source>
        <dbReference type="Proteomes" id="UP001596540"/>
    </source>
</evidence>
<dbReference type="InterPro" id="IPR050155">
    <property type="entry name" value="HAD-like_hydrolase_sf"/>
</dbReference>
<dbReference type="InterPro" id="IPR036412">
    <property type="entry name" value="HAD-like_sf"/>
</dbReference>
<gene>
    <name evidence="1" type="ORF">ACFQRF_11100</name>
</gene>
<evidence type="ECO:0000313" key="1">
    <source>
        <dbReference type="EMBL" id="MFC7328290.1"/>
    </source>
</evidence>
<dbReference type="SFLD" id="SFLDG01129">
    <property type="entry name" value="C1.5:_HAD__Beta-PGM__Phosphata"/>
    <property type="match status" value="1"/>
</dbReference>
<reference evidence="2" key="1">
    <citation type="journal article" date="2019" name="Int. J. Syst. Evol. Microbiol.">
        <title>The Global Catalogue of Microorganisms (GCM) 10K type strain sequencing project: providing services to taxonomists for standard genome sequencing and annotation.</title>
        <authorList>
            <consortium name="The Broad Institute Genomics Platform"/>
            <consortium name="The Broad Institute Genome Sequencing Center for Infectious Disease"/>
            <person name="Wu L."/>
            <person name="Ma J."/>
        </authorList>
    </citation>
    <scope>NUCLEOTIDE SEQUENCE [LARGE SCALE GENOMIC DNA]</scope>
    <source>
        <strain evidence="2">CGMCC 4.7382</strain>
    </source>
</reference>
<dbReference type="Proteomes" id="UP001596540">
    <property type="component" value="Unassembled WGS sequence"/>
</dbReference>
<accession>A0ABW2KGQ8</accession>
<keyword evidence="1" id="KW-0378">Hydrolase</keyword>
<dbReference type="GO" id="GO:0016787">
    <property type="term" value="F:hydrolase activity"/>
    <property type="evidence" value="ECO:0007669"/>
    <property type="project" value="UniProtKB-KW"/>
</dbReference>
<dbReference type="SFLD" id="SFLDS00003">
    <property type="entry name" value="Haloacid_Dehalogenase"/>
    <property type="match status" value="1"/>
</dbReference>
<dbReference type="PANTHER" id="PTHR43434:SF19">
    <property type="entry name" value="PHOSPHONOACETALDEHYDE HYDROLASE"/>
    <property type="match status" value="1"/>
</dbReference>
<sequence>MTRISVAVLDLAGTTAREDGVVEAAVRAVVHTVTDGGAPPDLAERFHAARGGSKIDMLRSVLGGDEGLARRAHHLFEQDLLHRIESGHVTPMPGAAETFAGLRHRGIRTALTTGFSPAIRDRLLDVLGWRELVDLALSPDDAGRGRPHPDLIWTAALRLRAESAQHIAVAGDTGNDLLAGTRAGAGIVAGVLTGAHGRERLQKAPHTHILDGVGDLVPLIDSHNESVLASPA</sequence>
<proteinExistence type="predicted"/>
<dbReference type="RefSeq" id="WP_379870937.1">
    <property type="nucleotide sequence ID" value="NZ_JBHTBH010000004.1"/>
</dbReference>
<keyword evidence="2" id="KW-1185">Reference proteome</keyword>
<organism evidence="1 2">
    <name type="scientific">Marinactinospora rubrisoli</name>
    <dbReference type="NCBI Taxonomy" id="2715399"/>
    <lineage>
        <taxon>Bacteria</taxon>
        <taxon>Bacillati</taxon>
        <taxon>Actinomycetota</taxon>
        <taxon>Actinomycetes</taxon>
        <taxon>Streptosporangiales</taxon>
        <taxon>Nocardiopsidaceae</taxon>
        <taxon>Marinactinospora</taxon>
    </lineage>
</organism>
<dbReference type="PANTHER" id="PTHR43434">
    <property type="entry name" value="PHOSPHOGLYCOLATE PHOSPHATASE"/>
    <property type="match status" value="1"/>
</dbReference>
<dbReference type="InterPro" id="IPR023214">
    <property type="entry name" value="HAD_sf"/>
</dbReference>
<dbReference type="EMBL" id="JBHTBH010000004">
    <property type="protein sequence ID" value="MFC7328290.1"/>
    <property type="molecule type" value="Genomic_DNA"/>
</dbReference>
<dbReference type="SUPFAM" id="SSF56784">
    <property type="entry name" value="HAD-like"/>
    <property type="match status" value="1"/>
</dbReference>